<gene>
    <name evidence="3" type="ORF">RISW2_14015</name>
</gene>
<feature type="transmembrane region" description="Helical" evidence="1">
    <location>
        <begin position="66"/>
        <end position="90"/>
    </location>
</feature>
<keyword evidence="1" id="KW-0812">Transmembrane</keyword>
<evidence type="ECO:0000256" key="1">
    <source>
        <dbReference type="SAM" id="Phobius"/>
    </source>
</evidence>
<organism evidence="3 4">
    <name type="scientific">Roseivivax isoporae LMG 25204</name>
    <dbReference type="NCBI Taxonomy" id="1449351"/>
    <lineage>
        <taxon>Bacteria</taxon>
        <taxon>Pseudomonadati</taxon>
        <taxon>Pseudomonadota</taxon>
        <taxon>Alphaproteobacteria</taxon>
        <taxon>Rhodobacterales</taxon>
        <taxon>Roseobacteraceae</taxon>
        <taxon>Roseivivax</taxon>
    </lineage>
</organism>
<feature type="transmembrane region" description="Helical" evidence="1">
    <location>
        <begin position="149"/>
        <end position="174"/>
    </location>
</feature>
<dbReference type="AlphaFoldDB" id="X7F3V5"/>
<sequence length="207" mass="22068">MRAQDRLAGFVAEALRAGHSRAEVAGALVAAGWSADEADKALEDWADGPFPMPVPRPRPSVSAREAFVYGLMFTALAVLVIQALSLGFALTDLWLGPEESDPFGFGSWRVRGAVASLVVFAPLFVLLDRRVARAARADRSIGRSAVRDWLSHVALYAAAITLLADLISVLTAVLGGGLTLVFLVKSALVAAAAALVFVYFRRFTRQG</sequence>
<reference evidence="3 4" key="1">
    <citation type="submission" date="2014-01" db="EMBL/GenBank/DDBJ databases">
        <title>Roseivivax isoporae LMG 25204 Genome Sequencing.</title>
        <authorList>
            <person name="Lai Q."/>
            <person name="Li G."/>
            <person name="Shao Z."/>
        </authorList>
    </citation>
    <scope>NUCLEOTIDE SEQUENCE [LARGE SCALE GENOMIC DNA]</scope>
    <source>
        <strain evidence="3 4">LMG 25204</strain>
    </source>
</reference>
<name>X7F3V5_9RHOB</name>
<accession>X7F3V5</accession>
<dbReference type="RefSeq" id="WP_043773739.1">
    <property type="nucleotide sequence ID" value="NZ_JAME01000033.1"/>
</dbReference>
<feature type="domain" description="DUF5671" evidence="2">
    <location>
        <begin position="65"/>
        <end position="199"/>
    </location>
</feature>
<feature type="transmembrane region" description="Helical" evidence="1">
    <location>
        <begin position="180"/>
        <end position="200"/>
    </location>
</feature>
<keyword evidence="1" id="KW-1133">Transmembrane helix</keyword>
<dbReference type="Pfam" id="PF18920">
    <property type="entry name" value="DUF5671"/>
    <property type="match status" value="1"/>
</dbReference>
<keyword evidence="4" id="KW-1185">Reference proteome</keyword>
<protein>
    <recommendedName>
        <fullName evidence="2">DUF5671 domain-containing protein</fullName>
    </recommendedName>
</protein>
<evidence type="ECO:0000259" key="2">
    <source>
        <dbReference type="Pfam" id="PF18920"/>
    </source>
</evidence>
<dbReference type="InterPro" id="IPR043728">
    <property type="entry name" value="DUF5671"/>
</dbReference>
<dbReference type="Proteomes" id="UP000023430">
    <property type="component" value="Unassembled WGS sequence"/>
</dbReference>
<proteinExistence type="predicted"/>
<evidence type="ECO:0000313" key="3">
    <source>
        <dbReference type="EMBL" id="ETX27423.1"/>
    </source>
</evidence>
<keyword evidence="1" id="KW-0472">Membrane</keyword>
<dbReference type="eggNOG" id="ENOG503083Y">
    <property type="taxonomic scope" value="Bacteria"/>
</dbReference>
<feature type="transmembrane region" description="Helical" evidence="1">
    <location>
        <begin position="110"/>
        <end position="128"/>
    </location>
</feature>
<dbReference type="OrthoDB" id="529444at2"/>
<evidence type="ECO:0000313" key="4">
    <source>
        <dbReference type="Proteomes" id="UP000023430"/>
    </source>
</evidence>
<dbReference type="STRING" id="1449351.RISW2_14015"/>
<dbReference type="EMBL" id="JAME01000033">
    <property type="protein sequence ID" value="ETX27423.1"/>
    <property type="molecule type" value="Genomic_DNA"/>
</dbReference>
<comment type="caution">
    <text evidence="3">The sequence shown here is derived from an EMBL/GenBank/DDBJ whole genome shotgun (WGS) entry which is preliminary data.</text>
</comment>